<dbReference type="NCBIfam" id="TIGR00846">
    <property type="entry name" value="caca2"/>
    <property type="match status" value="1"/>
</dbReference>
<feature type="transmembrane region" description="Helical" evidence="10">
    <location>
        <begin position="57"/>
        <end position="76"/>
    </location>
</feature>
<evidence type="ECO:0000313" key="12">
    <source>
        <dbReference type="EMBL" id="PWN23948.1"/>
    </source>
</evidence>
<protein>
    <recommendedName>
        <fullName evidence="10">Vacuolar calcium ion transporter</fullName>
    </recommendedName>
</protein>
<dbReference type="Pfam" id="PF01699">
    <property type="entry name" value="Na_Ca_ex"/>
    <property type="match status" value="2"/>
</dbReference>
<dbReference type="InterPro" id="IPR004837">
    <property type="entry name" value="NaCa_Exmemb"/>
</dbReference>
<dbReference type="RefSeq" id="XP_025351108.1">
    <property type="nucleotide sequence ID" value="XM_025491398.1"/>
</dbReference>
<evidence type="ECO:0000256" key="4">
    <source>
        <dbReference type="ARBA" id="ARBA00022568"/>
    </source>
</evidence>
<dbReference type="STRING" id="1684307.A0A316UG79"/>
<dbReference type="InterPro" id="IPR044880">
    <property type="entry name" value="NCX_ion-bd_dom_sf"/>
</dbReference>
<keyword evidence="8 10" id="KW-0406">Ion transport</keyword>
<evidence type="ECO:0000313" key="13">
    <source>
        <dbReference type="Proteomes" id="UP000245942"/>
    </source>
</evidence>
<name>A0A316UG79_9BASI</name>
<keyword evidence="7 10" id="KW-1133">Transmembrane helix</keyword>
<keyword evidence="10" id="KW-0926">Vacuole</keyword>
<evidence type="ECO:0000256" key="6">
    <source>
        <dbReference type="ARBA" id="ARBA00022837"/>
    </source>
</evidence>
<keyword evidence="3 10" id="KW-0813">Transport</keyword>
<feature type="transmembrane region" description="Helical" evidence="10">
    <location>
        <begin position="375"/>
        <end position="394"/>
    </location>
</feature>
<keyword evidence="5 10" id="KW-0812">Transmembrane</keyword>
<feature type="transmembrane region" description="Helical" evidence="10">
    <location>
        <begin position="28"/>
        <end position="50"/>
    </location>
</feature>
<comment type="caution">
    <text evidence="10">Lacks conserved residue(s) required for the propagation of feature annotation.</text>
</comment>
<feature type="transmembrane region" description="Helical" evidence="10">
    <location>
        <begin position="123"/>
        <end position="142"/>
    </location>
</feature>
<evidence type="ECO:0000256" key="2">
    <source>
        <dbReference type="ARBA" id="ARBA00008170"/>
    </source>
</evidence>
<sequence>MPALENTPLLGSNGGASSEGHPTFLSSFRWIITSSWLNLFCIFIPLGIVAEKMQWDAVWIFSLNFLAIVPLAKLLGDATEQAALKLGSTLGGLLNATFGNAVELIVGVVALFQGQLRIVQTSLIGSILSNILLVLGMSFAFGGVHFTENTFQQTAAQASGSIMMLSVVAIALPAAYQGGAVAELFGKDPSTQPGSTEAGILFISRGTSVVLLLVYMLYLFFQLKSHAFLYEGEEGDQEEEETPQMTPLAAVVALGVITVITSFSADYLVGAIDETANEYGIPKAFISTILLPIIGNAAEHTTSCLMAYKGKMEIAIGVSVGSSIQIAMGLLPTLIIVAWIIGQPLTLYFQTFETVVLVSAVILVNSLIQDGRSNYMEGMMLFSLYVVAALCFWVS</sequence>
<dbReference type="PANTHER" id="PTHR31503:SF22">
    <property type="entry name" value="VACUOLAR CALCIUM ION TRANSPORTER"/>
    <property type="match status" value="1"/>
</dbReference>
<organism evidence="12 13">
    <name type="scientific">Pseudomicrostroma glucosiphilum</name>
    <dbReference type="NCBI Taxonomy" id="1684307"/>
    <lineage>
        <taxon>Eukaryota</taxon>
        <taxon>Fungi</taxon>
        <taxon>Dikarya</taxon>
        <taxon>Basidiomycota</taxon>
        <taxon>Ustilaginomycotina</taxon>
        <taxon>Exobasidiomycetes</taxon>
        <taxon>Microstromatales</taxon>
        <taxon>Microstromatales incertae sedis</taxon>
        <taxon>Pseudomicrostroma</taxon>
    </lineage>
</organism>
<dbReference type="GeneID" id="37013132"/>
<feature type="transmembrane region" description="Helical" evidence="10">
    <location>
        <begin position="162"/>
        <end position="186"/>
    </location>
</feature>
<evidence type="ECO:0000256" key="3">
    <source>
        <dbReference type="ARBA" id="ARBA00022448"/>
    </source>
</evidence>
<proteinExistence type="inferred from homology"/>
<reference evidence="12 13" key="1">
    <citation type="journal article" date="2018" name="Mol. Biol. Evol.">
        <title>Broad Genomic Sampling Reveals a Smut Pathogenic Ancestry of the Fungal Clade Ustilaginomycotina.</title>
        <authorList>
            <person name="Kijpornyongpan T."/>
            <person name="Mondo S.J."/>
            <person name="Barry K."/>
            <person name="Sandor L."/>
            <person name="Lee J."/>
            <person name="Lipzen A."/>
            <person name="Pangilinan J."/>
            <person name="LaButti K."/>
            <person name="Hainaut M."/>
            <person name="Henrissat B."/>
            <person name="Grigoriev I.V."/>
            <person name="Spatafora J.W."/>
            <person name="Aime M.C."/>
        </authorList>
    </citation>
    <scope>NUCLEOTIDE SEQUENCE [LARGE SCALE GENOMIC DNA]</scope>
    <source>
        <strain evidence="12 13">MCA 4718</strain>
    </source>
</reference>
<gene>
    <name evidence="12" type="ORF">BCV69DRAFT_279852</name>
</gene>
<keyword evidence="9 10" id="KW-0472">Membrane</keyword>
<evidence type="ECO:0000259" key="11">
    <source>
        <dbReference type="Pfam" id="PF01699"/>
    </source>
</evidence>
<keyword evidence="4 10" id="KW-0109">Calcium transport</keyword>
<feature type="transmembrane region" description="Helical" evidence="10">
    <location>
        <begin position="88"/>
        <end position="111"/>
    </location>
</feature>
<feature type="domain" description="Sodium/calcium exchanger membrane region" evidence="11">
    <location>
        <begin position="57"/>
        <end position="223"/>
    </location>
</feature>
<feature type="transmembrane region" description="Helical" evidence="10">
    <location>
        <begin position="248"/>
        <end position="269"/>
    </location>
</feature>
<feature type="transmembrane region" description="Helical" evidence="10">
    <location>
        <begin position="198"/>
        <end position="221"/>
    </location>
</feature>
<feature type="domain" description="Sodium/calcium exchanger membrane region" evidence="11">
    <location>
        <begin position="250"/>
        <end position="393"/>
    </location>
</feature>
<dbReference type="InterPro" id="IPR004713">
    <property type="entry name" value="CaH_exchang"/>
</dbReference>
<dbReference type="EMBL" id="KZ819321">
    <property type="protein sequence ID" value="PWN23948.1"/>
    <property type="molecule type" value="Genomic_DNA"/>
</dbReference>
<dbReference type="PANTHER" id="PTHR31503">
    <property type="entry name" value="VACUOLAR CALCIUM ION TRANSPORTER"/>
    <property type="match status" value="1"/>
</dbReference>
<keyword evidence="6 10" id="KW-0106">Calcium</keyword>
<dbReference type="OrthoDB" id="1699231at2759"/>
<evidence type="ECO:0000256" key="1">
    <source>
        <dbReference type="ARBA" id="ARBA00004127"/>
    </source>
</evidence>
<evidence type="ECO:0000256" key="5">
    <source>
        <dbReference type="ARBA" id="ARBA00022692"/>
    </source>
</evidence>
<accession>A0A316UG79</accession>
<dbReference type="NCBIfam" id="TIGR00378">
    <property type="entry name" value="cax"/>
    <property type="match status" value="1"/>
</dbReference>
<dbReference type="InterPro" id="IPR004798">
    <property type="entry name" value="CAX-like"/>
</dbReference>
<evidence type="ECO:0000256" key="10">
    <source>
        <dbReference type="RuleBase" id="RU365028"/>
    </source>
</evidence>
<keyword evidence="10" id="KW-0050">Antiport</keyword>
<evidence type="ECO:0000256" key="9">
    <source>
        <dbReference type="ARBA" id="ARBA00023136"/>
    </source>
</evidence>
<evidence type="ECO:0000256" key="8">
    <source>
        <dbReference type="ARBA" id="ARBA00023065"/>
    </source>
</evidence>
<dbReference type="GO" id="GO:0006874">
    <property type="term" value="P:intracellular calcium ion homeostasis"/>
    <property type="evidence" value="ECO:0007669"/>
    <property type="project" value="TreeGrafter"/>
</dbReference>
<evidence type="ECO:0000256" key="7">
    <source>
        <dbReference type="ARBA" id="ARBA00022989"/>
    </source>
</evidence>
<keyword evidence="13" id="KW-1185">Reference proteome</keyword>
<comment type="subcellular location">
    <subcellularLocation>
        <location evidence="1">Endomembrane system</location>
        <topology evidence="1">Multi-pass membrane protein</topology>
    </subcellularLocation>
    <subcellularLocation>
        <location evidence="10">Vacuole membrane</location>
    </subcellularLocation>
</comment>
<dbReference type="Proteomes" id="UP000245942">
    <property type="component" value="Unassembled WGS sequence"/>
</dbReference>
<feature type="transmembrane region" description="Helical" evidence="10">
    <location>
        <begin position="347"/>
        <end position="368"/>
    </location>
</feature>
<comment type="similarity">
    <text evidence="2 10">Belongs to the Ca(2+):cation antiporter (CaCA) (TC 2.A.19) family.</text>
</comment>
<dbReference type="AlphaFoldDB" id="A0A316UG79"/>
<feature type="transmembrane region" description="Helical" evidence="10">
    <location>
        <begin position="314"/>
        <end position="341"/>
    </location>
</feature>
<dbReference type="Gene3D" id="1.20.1420.30">
    <property type="entry name" value="NCX, central ion-binding region"/>
    <property type="match status" value="1"/>
</dbReference>
<dbReference type="GO" id="GO:0015369">
    <property type="term" value="F:calcium:proton antiporter activity"/>
    <property type="evidence" value="ECO:0007669"/>
    <property type="project" value="UniProtKB-UniRule"/>
</dbReference>
<dbReference type="GO" id="GO:0012505">
    <property type="term" value="C:endomembrane system"/>
    <property type="evidence" value="ECO:0007669"/>
    <property type="project" value="UniProtKB-SubCell"/>
</dbReference>
<dbReference type="GO" id="GO:0000329">
    <property type="term" value="C:fungal-type vacuole membrane"/>
    <property type="evidence" value="ECO:0007669"/>
    <property type="project" value="TreeGrafter"/>
</dbReference>
<comment type="function">
    <text evidence="10">Has a role in promoting intracellular calcium ion sequestration via the exchange of calcium ions for hydrogen ions across the vacuolar membrane. Involved also in manganese ion homeostasis via its uptake into the vacuole.</text>
</comment>